<evidence type="ECO:0000259" key="2">
    <source>
        <dbReference type="SMART" id="SM00834"/>
    </source>
</evidence>
<evidence type="ECO:0000313" key="3">
    <source>
        <dbReference type="EMBL" id="TVT51526.1"/>
    </source>
</evidence>
<dbReference type="SMART" id="SM00834">
    <property type="entry name" value="CxxC_CXXC_SSSS"/>
    <property type="match status" value="1"/>
</dbReference>
<organism evidence="3 4">
    <name type="scientific">Amycolatopsis rhizosphaerae</name>
    <dbReference type="NCBI Taxonomy" id="2053003"/>
    <lineage>
        <taxon>Bacteria</taxon>
        <taxon>Bacillati</taxon>
        <taxon>Actinomycetota</taxon>
        <taxon>Actinomycetes</taxon>
        <taxon>Pseudonocardiales</taxon>
        <taxon>Pseudonocardiaceae</taxon>
        <taxon>Amycolatopsis</taxon>
    </lineage>
</organism>
<accession>A0A558CRY6</accession>
<dbReference type="AlphaFoldDB" id="A0A558CRY6"/>
<gene>
    <name evidence="3" type="ORF">FNH05_14570</name>
</gene>
<keyword evidence="4" id="KW-1185">Reference proteome</keyword>
<reference evidence="3 4" key="1">
    <citation type="submission" date="2019-07" db="EMBL/GenBank/DDBJ databases">
        <authorList>
            <person name="Duangmal K."/>
            <person name="Teo W.F.A."/>
        </authorList>
    </citation>
    <scope>NUCLEOTIDE SEQUENCE [LARGE SCALE GENOMIC DNA]</scope>
    <source>
        <strain evidence="3 4">TBRC 6029</strain>
    </source>
</reference>
<dbReference type="InterPro" id="IPR013429">
    <property type="entry name" value="Regulatory_FmdB_Zinc_ribbon"/>
</dbReference>
<proteinExistence type="predicted"/>
<name>A0A558CRY6_9PSEU</name>
<dbReference type="OrthoDB" id="9792898at2"/>
<sequence length="147" mass="16024">MPLYDYVSDCGTRFEKLVGSWRAPNPPCPHCGGPTRRAPSRISMIGAAAPPPGDAGAPTSWEGTRGGDRATIAHWRRRLETRRAFEERHPEHATRREAIAAHEGVFERTPLTYRELAGRAAESRDATQGAAAAAQERTKPAATPAER</sequence>
<feature type="region of interest" description="Disordered" evidence="1">
    <location>
        <begin position="44"/>
        <end position="68"/>
    </location>
</feature>
<dbReference type="Pfam" id="PF09723">
    <property type="entry name" value="Zn_ribbon_8"/>
    <property type="match status" value="1"/>
</dbReference>
<dbReference type="NCBIfam" id="TIGR02605">
    <property type="entry name" value="CxxC_CxxC_SSSS"/>
    <property type="match status" value="1"/>
</dbReference>
<evidence type="ECO:0000256" key="1">
    <source>
        <dbReference type="SAM" id="MobiDB-lite"/>
    </source>
</evidence>
<reference evidence="3 4" key="2">
    <citation type="submission" date="2019-08" db="EMBL/GenBank/DDBJ databases">
        <title>Amycolatopsis acidicola sp. nov., isolated from peat swamp forest soil.</title>
        <authorList>
            <person name="Srisuk N."/>
        </authorList>
    </citation>
    <scope>NUCLEOTIDE SEQUENCE [LARGE SCALE GENOMIC DNA]</scope>
    <source>
        <strain evidence="3 4">TBRC 6029</strain>
    </source>
</reference>
<feature type="domain" description="Putative regulatory protein FmdB zinc ribbon" evidence="2">
    <location>
        <begin position="1"/>
        <end position="40"/>
    </location>
</feature>
<dbReference type="Proteomes" id="UP000320011">
    <property type="component" value="Unassembled WGS sequence"/>
</dbReference>
<protein>
    <submittedName>
        <fullName evidence="3">Zinc ribbon domain-containing protein</fullName>
    </submittedName>
</protein>
<comment type="caution">
    <text evidence="3">The sequence shown here is derived from an EMBL/GenBank/DDBJ whole genome shotgun (WGS) entry which is preliminary data.</text>
</comment>
<dbReference type="EMBL" id="VJWX01000122">
    <property type="protein sequence ID" value="TVT51526.1"/>
    <property type="molecule type" value="Genomic_DNA"/>
</dbReference>
<feature type="region of interest" description="Disordered" evidence="1">
    <location>
        <begin position="117"/>
        <end position="147"/>
    </location>
</feature>
<evidence type="ECO:0000313" key="4">
    <source>
        <dbReference type="Proteomes" id="UP000320011"/>
    </source>
</evidence>